<dbReference type="EMBL" id="CATNWA010016543">
    <property type="protein sequence ID" value="CAI9593540.1"/>
    <property type="molecule type" value="Genomic_DNA"/>
</dbReference>
<proteinExistence type="predicted"/>
<feature type="non-terminal residue" evidence="2">
    <location>
        <position position="94"/>
    </location>
</feature>
<gene>
    <name evidence="2" type="ORF">SPARVUS_LOCUS11574036</name>
</gene>
<sequence>MAMTSAAERKRKLLSLAAGSAVKEDSVPLPIPKRVRQDNPFDCKALRVKKTAVAKNKDSGAPRRLTRSISDGSLAAGAKKRPFSFLGSSRPFSQ</sequence>
<accession>A0ABN9F933</accession>
<evidence type="ECO:0000313" key="2">
    <source>
        <dbReference type="EMBL" id="CAI9593540.1"/>
    </source>
</evidence>
<feature type="region of interest" description="Disordered" evidence="1">
    <location>
        <begin position="54"/>
        <end position="73"/>
    </location>
</feature>
<comment type="caution">
    <text evidence="2">The sequence shown here is derived from an EMBL/GenBank/DDBJ whole genome shotgun (WGS) entry which is preliminary data.</text>
</comment>
<organism evidence="2 3">
    <name type="scientific">Staurois parvus</name>
    <dbReference type="NCBI Taxonomy" id="386267"/>
    <lineage>
        <taxon>Eukaryota</taxon>
        <taxon>Metazoa</taxon>
        <taxon>Chordata</taxon>
        <taxon>Craniata</taxon>
        <taxon>Vertebrata</taxon>
        <taxon>Euteleostomi</taxon>
        <taxon>Amphibia</taxon>
        <taxon>Batrachia</taxon>
        <taxon>Anura</taxon>
        <taxon>Neobatrachia</taxon>
        <taxon>Ranoidea</taxon>
        <taxon>Ranidae</taxon>
        <taxon>Staurois</taxon>
    </lineage>
</organism>
<reference evidence="2" key="1">
    <citation type="submission" date="2023-05" db="EMBL/GenBank/DDBJ databases">
        <authorList>
            <person name="Stuckert A."/>
        </authorList>
    </citation>
    <scope>NUCLEOTIDE SEQUENCE</scope>
</reference>
<evidence type="ECO:0000313" key="3">
    <source>
        <dbReference type="Proteomes" id="UP001162483"/>
    </source>
</evidence>
<evidence type="ECO:0000256" key="1">
    <source>
        <dbReference type="SAM" id="MobiDB-lite"/>
    </source>
</evidence>
<protein>
    <submittedName>
        <fullName evidence="2">Uncharacterized protein</fullName>
    </submittedName>
</protein>
<dbReference type="Proteomes" id="UP001162483">
    <property type="component" value="Unassembled WGS sequence"/>
</dbReference>
<keyword evidence="3" id="KW-1185">Reference proteome</keyword>
<name>A0ABN9F933_9NEOB</name>